<reference evidence="2 3" key="1">
    <citation type="submission" date="2019-05" db="EMBL/GenBank/DDBJ databases">
        <title>Another draft genome of Portunus trituberculatus and its Hox gene families provides insights of decapod evolution.</title>
        <authorList>
            <person name="Jeong J.-H."/>
            <person name="Song I."/>
            <person name="Kim S."/>
            <person name="Choi T."/>
            <person name="Kim D."/>
            <person name="Ryu S."/>
            <person name="Kim W."/>
        </authorList>
    </citation>
    <scope>NUCLEOTIDE SEQUENCE [LARGE SCALE GENOMIC DNA]</scope>
    <source>
        <tissue evidence="2">Muscle</tissue>
    </source>
</reference>
<dbReference type="OrthoDB" id="6020543at2759"/>
<feature type="domain" description="Chitin-binding type-2" evidence="1">
    <location>
        <begin position="42"/>
        <end position="101"/>
    </location>
</feature>
<proteinExistence type="predicted"/>
<sequence>MLLRFTQRHTCGHDYGRDAWWDVRVGPGCVDGDLVYPGIPDYAKCPDPEEAETTLITNWDDCASYFRCYEMTAVLECCPKGLLYDPPMRVCDDPPHAERTRLSSVPRRGQRYDTAVRSV</sequence>
<keyword evidence="3" id="KW-1185">Reference proteome</keyword>
<dbReference type="SUPFAM" id="SSF57625">
    <property type="entry name" value="Invertebrate chitin-binding proteins"/>
    <property type="match status" value="1"/>
</dbReference>
<dbReference type="GO" id="GO:0005576">
    <property type="term" value="C:extracellular region"/>
    <property type="evidence" value="ECO:0007669"/>
    <property type="project" value="InterPro"/>
</dbReference>
<dbReference type="InterPro" id="IPR002557">
    <property type="entry name" value="Chitin-bd_dom"/>
</dbReference>
<protein>
    <recommendedName>
        <fullName evidence="1">Chitin-binding type-2 domain-containing protein</fullName>
    </recommendedName>
</protein>
<dbReference type="AlphaFoldDB" id="A0A5B7EAQ3"/>
<dbReference type="Gene3D" id="2.170.140.10">
    <property type="entry name" value="Chitin binding domain"/>
    <property type="match status" value="1"/>
</dbReference>
<accession>A0A5B7EAQ3</accession>
<evidence type="ECO:0000313" key="2">
    <source>
        <dbReference type="EMBL" id="MPC30023.1"/>
    </source>
</evidence>
<dbReference type="Pfam" id="PF01607">
    <property type="entry name" value="CBM_14"/>
    <property type="match status" value="1"/>
</dbReference>
<dbReference type="InterPro" id="IPR036508">
    <property type="entry name" value="Chitin-bd_dom_sf"/>
</dbReference>
<evidence type="ECO:0000313" key="3">
    <source>
        <dbReference type="Proteomes" id="UP000324222"/>
    </source>
</evidence>
<organism evidence="2 3">
    <name type="scientific">Portunus trituberculatus</name>
    <name type="common">Swimming crab</name>
    <name type="synonym">Neptunus trituberculatus</name>
    <dbReference type="NCBI Taxonomy" id="210409"/>
    <lineage>
        <taxon>Eukaryota</taxon>
        <taxon>Metazoa</taxon>
        <taxon>Ecdysozoa</taxon>
        <taxon>Arthropoda</taxon>
        <taxon>Crustacea</taxon>
        <taxon>Multicrustacea</taxon>
        <taxon>Malacostraca</taxon>
        <taxon>Eumalacostraca</taxon>
        <taxon>Eucarida</taxon>
        <taxon>Decapoda</taxon>
        <taxon>Pleocyemata</taxon>
        <taxon>Brachyura</taxon>
        <taxon>Eubrachyura</taxon>
        <taxon>Portunoidea</taxon>
        <taxon>Portunidae</taxon>
        <taxon>Portuninae</taxon>
        <taxon>Portunus</taxon>
    </lineage>
</organism>
<evidence type="ECO:0000259" key="1">
    <source>
        <dbReference type="PROSITE" id="PS50940"/>
    </source>
</evidence>
<dbReference type="GO" id="GO:0008061">
    <property type="term" value="F:chitin binding"/>
    <property type="evidence" value="ECO:0007669"/>
    <property type="project" value="InterPro"/>
</dbReference>
<dbReference type="EMBL" id="VSRR010002178">
    <property type="protein sequence ID" value="MPC30023.1"/>
    <property type="molecule type" value="Genomic_DNA"/>
</dbReference>
<comment type="caution">
    <text evidence="2">The sequence shown here is derived from an EMBL/GenBank/DDBJ whole genome shotgun (WGS) entry which is preliminary data.</text>
</comment>
<dbReference type="Proteomes" id="UP000324222">
    <property type="component" value="Unassembled WGS sequence"/>
</dbReference>
<gene>
    <name evidence="2" type="ORF">E2C01_023277</name>
</gene>
<dbReference type="PROSITE" id="PS50940">
    <property type="entry name" value="CHIT_BIND_II"/>
    <property type="match status" value="1"/>
</dbReference>
<name>A0A5B7EAQ3_PORTR</name>